<evidence type="ECO:0008006" key="4">
    <source>
        <dbReference type="Google" id="ProtNLM"/>
    </source>
</evidence>
<dbReference type="Proteomes" id="UP000318288">
    <property type="component" value="Unassembled WGS sequence"/>
</dbReference>
<reference evidence="2 3" key="1">
    <citation type="submission" date="2019-02" db="EMBL/GenBank/DDBJ databases">
        <title>Deep-cultivation of Planctomycetes and their phenomic and genomic characterization uncovers novel biology.</title>
        <authorList>
            <person name="Wiegand S."/>
            <person name="Jogler M."/>
            <person name="Boedeker C."/>
            <person name="Pinto D."/>
            <person name="Vollmers J."/>
            <person name="Rivas-Marin E."/>
            <person name="Kohn T."/>
            <person name="Peeters S.H."/>
            <person name="Heuer A."/>
            <person name="Rast P."/>
            <person name="Oberbeckmann S."/>
            <person name="Bunk B."/>
            <person name="Jeske O."/>
            <person name="Meyerdierks A."/>
            <person name="Storesund J.E."/>
            <person name="Kallscheuer N."/>
            <person name="Luecker S."/>
            <person name="Lage O.M."/>
            <person name="Pohl T."/>
            <person name="Merkel B.J."/>
            <person name="Hornburger P."/>
            <person name="Mueller R.-W."/>
            <person name="Bruemmer F."/>
            <person name="Labrenz M."/>
            <person name="Spormann A.M."/>
            <person name="Op Den Camp H."/>
            <person name="Overmann J."/>
            <person name="Amann R."/>
            <person name="Jetten M.S.M."/>
            <person name="Mascher T."/>
            <person name="Medema M.H."/>
            <person name="Devos D.P."/>
            <person name="Kaster A.-K."/>
            <person name="Ovreas L."/>
            <person name="Rohde M."/>
            <person name="Galperin M.Y."/>
            <person name="Jogler C."/>
        </authorList>
    </citation>
    <scope>NUCLEOTIDE SEQUENCE [LARGE SCALE GENOMIC DNA]</scope>
    <source>
        <strain evidence="2 3">Poly51</strain>
    </source>
</reference>
<dbReference type="EMBL" id="SJPW01000006">
    <property type="protein sequence ID" value="TWU48989.1"/>
    <property type="molecule type" value="Genomic_DNA"/>
</dbReference>
<sequence>MKRHILILPLLMLAGCSDSPSTRSVDSTVADESQSSPVTTSPVDSGVTLPATSAEALVAAYKTAFEAGDVDAIEKMVHWGDEPYKESTMTIVFNVRIARKGTAKIPTIEVRDLTEGGFDPSDFTLPPTKTVSGHYSYDGGGGDLGMPIGELDGHFYFCVVKSKS</sequence>
<organism evidence="2 3">
    <name type="scientific">Rubripirellula tenax</name>
    <dbReference type="NCBI Taxonomy" id="2528015"/>
    <lineage>
        <taxon>Bacteria</taxon>
        <taxon>Pseudomonadati</taxon>
        <taxon>Planctomycetota</taxon>
        <taxon>Planctomycetia</taxon>
        <taxon>Pirellulales</taxon>
        <taxon>Pirellulaceae</taxon>
        <taxon>Rubripirellula</taxon>
    </lineage>
</organism>
<feature type="region of interest" description="Disordered" evidence="1">
    <location>
        <begin position="17"/>
        <end position="44"/>
    </location>
</feature>
<dbReference type="AlphaFoldDB" id="A0A5C6ENQ0"/>
<feature type="compositionally biased region" description="Polar residues" evidence="1">
    <location>
        <begin position="18"/>
        <end position="43"/>
    </location>
</feature>
<dbReference type="PROSITE" id="PS51257">
    <property type="entry name" value="PROKAR_LIPOPROTEIN"/>
    <property type="match status" value="1"/>
</dbReference>
<keyword evidence="3" id="KW-1185">Reference proteome</keyword>
<evidence type="ECO:0000256" key="1">
    <source>
        <dbReference type="SAM" id="MobiDB-lite"/>
    </source>
</evidence>
<evidence type="ECO:0000313" key="2">
    <source>
        <dbReference type="EMBL" id="TWU48989.1"/>
    </source>
</evidence>
<proteinExistence type="predicted"/>
<dbReference type="RefSeq" id="WP_146460594.1">
    <property type="nucleotide sequence ID" value="NZ_SJPW01000006.1"/>
</dbReference>
<name>A0A5C6ENQ0_9BACT</name>
<protein>
    <recommendedName>
        <fullName evidence="4">Lipoprotein</fullName>
    </recommendedName>
</protein>
<accession>A0A5C6ENQ0</accession>
<evidence type="ECO:0000313" key="3">
    <source>
        <dbReference type="Proteomes" id="UP000318288"/>
    </source>
</evidence>
<comment type="caution">
    <text evidence="2">The sequence shown here is derived from an EMBL/GenBank/DDBJ whole genome shotgun (WGS) entry which is preliminary data.</text>
</comment>
<gene>
    <name evidence="2" type="ORF">Poly51_48930</name>
</gene>